<keyword evidence="9" id="KW-1185">Reference proteome</keyword>
<comment type="function">
    <text evidence="8">Gustatory receptor which mediates acceptance or avoidance behavior, depending on its substrates.</text>
</comment>
<accession>A0A9J7I8H2</accession>
<feature type="transmembrane region" description="Helical" evidence="8">
    <location>
        <begin position="169"/>
        <end position="192"/>
    </location>
</feature>
<dbReference type="GO" id="GO:0007635">
    <property type="term" value="P:chemosensory behavior"/>
    <property type="evidence" value="ECO:0007669"/>
    <property type="project" value="TreeGrafter"/>
</dbReference>
<proteinExistence type="inferred from homology"/>
<evidence type="ECO:0000256" key="8">
    <source>
        <dbReference type="RuleBase" id="RU363108"/>
    </source>
</evidence>
<sequence>MTTSAEMASRKFYEYLLKVRAYFLGNFSSSELGYVVFPFLKIFKLFGFMPIRLDQSYLFNERSKMVWDLWAILWSFLGSVIYVGGFVMGVCHIASSKGIERLHEYIVIAYFTTWGQLLSLFILGGFGVLHNWLNMQQLQLLLSRIARIDEQLDRATGRAVNYACMRKKLLMQFVVVFVLTASMSMINCIIIYSDSDNLIFSSSCFWFVCFFPILLLTFKEFQFYNMIFLVKSKFEIINEELTRYGSNSQSQRDRMPNDLLEIFPKSKCSEDDLKQLLHIYVNLSDCVDLLLRIFAWHLVSLTSVSFGVITIQGYNLFAALIVRVLHMSSYHLTVTIGWIFLQIGVICINVSVCSATDRAMSLTGPLLHRITASNNSVDLAFNQIIQIFSMEVVQRRNSFTAAGFFNMDYKLITSIIAAVTTYLLIIIQFHTSMGNPIVPSV</sequence>
<reference evidence="10" key="1">
    <citation type="submission" date="2025-08" db="UniProtKB">
        <authorList>
            <consortium name="RefSeq"/>
        </authorList>
    </citation>
    <scope>IDENTIFICATION</scope>
    <source>
        <strain evidence="10">Aabys</strain>
        <tissue evidence="10">Whole body</tissue>
    </source>
</reference>
<dbReference type="KEGG" id="mde:105261759"/>
<dbReference type="GO" id="GO:0030425">
    <property type="term" value="C:dendrite"/>
    <property type="evidence" value="ECO:0007669"/>
    <property type="project" value="TreeGrafter"/>
</dbReference>
<comment type="similarity">
    <text evidence="8">Belongs to the insect chemoreceptor superfamily. Gustatory receptor (GR) family.</text>
</comment>
<keyword evidence="4 8" id="KW-1133">Transmembrane helix</keyword>
<dbReference type="InterPro" id="IPR013604">
    <property type="entry name" value="7TM_chemorcpt"/>
</dbReference>
<dbReference type="GO" id="GO:0008049">
    <property type="term" value="P:male courtship behavior"/>
    <property type="evidence" value="ECO:0007669"/>
    <property type="project" value="TreeGrafter"/>
</dbReference>
<protein>
    <recommendedName>
        <fullName evidence="8">Gustatory receptor</fullName>
    </recommendedName>
</protein>
<feature type="transmembrane region" description="Helical" evidence="8">
    <location>
        <begin position="298"/>
        <end position="324"/>
    </location>
</feature>
<dbReference type="GO" id="GO:0005886">
    <property type="term" value="C:plasma membrane"/>
    <property type="evidence" value="ECO:0007669"/>
    <property type="project" value="UniProtKB-SubCell"/>
</dbReference>
<evidence type="ECO:0000313" key="9">
    <source>
        <dbReference type="Proteomes" id="UP001652621"/>
    </source>
</evidence>
<dbReference type="Pfam" id="PF08395">
    <property type="entry name" value="7tm_7"/>
    <property type="match status" value="1"/>
</dbReference>
<feature type="transmembrane region" description="Helical" evidence="8">
    <location>
        <begin position="198"/>
        <end position="218"/>
    </location>
</feature>
<feature type="transmembrane region" description="Helical" evidence="8">
    <location>
        <begin position="411"/>
        <end position="431"/>
    </location>
</feature>
<evidence type="ECO:0000313" key="10">
    <source>
        <dbReference type="RefSeq" id="XP_011292174.2"/>
    </source>
</evidence>
<evidence type="ECO:0000256" key="2">
    <source>
        <dbReference type="ARBA" id="ARBA00022475"/>
    </source>
</evidence>
<gene>
    <name evidence="10" type="primary">LOC105261759</name>
</gene>
<dbReference type="GeneID" id="105261759"/>
<name>A0A9J7I8H2_MUSDO</name>
<feature type="transmembrane region" description="Helical" evidence="8">
    <location>
        <begin position="107"/>
        <end position="129"/>
    </location>
</feature>
<dbReference type="GO" id="GO:0030424">
    <property type="term" value="C:axon"/>
    <property type="evidence" value="ECO:0007669"/>
    <property type="project" value="TreeGrafter"/>
</dbReference>
<evidence type="ECO:0000256" key="7">
    <source>
        <dbReference type="ARBA" id="ARBA00023224"/>
    </source>
</evidence>
<feature type="transmembrane region" description="Helical" evidence="8">
    <location>
        <begin position="72"/>
        <end position="95"/>
    </location>
</feature>
<dbReference type="Proteomes" id="UP001652621">
    <property type="component" value="Unplaced"/>
</dbReference>
<evidence type="ECO:0000256" key="5">
    <source>
        <dbReference type="ARBA" id="ARBA00023136"/>
    </source>
</evidence>
<keyword evidence="2 8" id="KW-1003">Cell membrane</keyword>
<feature type="transmembrane region" description="Helical" evidence="8">
    <location>
        <begin position="330"/>
        <end position="352"/>
    </location>
</feature>
<comment type="subcellular location">
    <subcellularLocation>
        <location evidence="1 8">Cell membrane</location>
        <topology evidence="1 8">Multi-pass membrane protein</topology>
    </subcellularLocation>
</comment>
<evidence type="ECO:0000256" key="1">
    <source>
        <dbReference type="ARBA" id="ARBA00004651"/>
    </source>
</evidence>
<dbReference type="RefSeq" id="XP_011292174.2">
    <property type="nucleotide sequence ID" value="XM_011293872.3"/>
</dbReference>
<dbReference type="AlphaFoldDB" id="A0A9J7I8H2"/>
<dbReference type="OrthoDB" id="6366728at2759"/>
<dbReference type="PANTHER" id="PTHR21143:SF133">
    <property type="entry name" value="GUSTATORY AND PHEROMONE RECEPTOR 32A-RELATED"/>
    <property type="match status" value="1"/>
</dbReference>
<keyword evidence="3 8" id="KW-0812">Transmembrane</keyword>
<dbReference type="GO" id="GO:0043025">
    <property type="term" value="C:neuronal cell body"/>
    <property type="evidence" value="ECO:0007669"/>
    <property type="project" value="TreeGrafter"/>
</dbReference>
<dbReference type="GO" id="GO:0007165">
    <property type="term" value="P:signal transduction"/>
    <property type="evidence" value="ECO:0007669"/>
    <property type="project" value="UniProtKB-KW"/>
</dbReference>
<keyword evidence="5 8" id="KW-0472">Membrane</keyword>
<evidence type="ECO:0000256" key="3">
    <source>
        <dbReference type="ARBA" id="ARBA00022692"/>
    </source>
</evidence>
<dbReference type="GO" id="GO:0050909">
    <property type="term" value="P:sensory perception of taste"/>
    <property type="evidence" value="ECO:0007669"/>
    <property type="project" value="InterPro"/>
</dbReference>
<evidence type="ECO:0000256" key="4">
    <source>
        <dbReference type="ARBA" id="ARBA00022989"/>
    </source>
</evidence>
<evidence type="ECO:0000256" key="6">
    <source>
        <dbReference type="ARBA" id="ARBA00023170"/>
    </source>
</evidence>
<organism evidence="9 10">
    <name type="scientific">Musca domestica</name>
    <name type="common">House fly</name>
    <dbReference type="NCBI Taxonomy" id="7370"/>
    <lineage>
        <taxon>Eukaryota</taxon>
        <taxon>Metazoa</taxon>
        <taxon>Ecdysozoa</taxon>
        <taxon>Arthropoda</taxon>
        <taxon>Hexapoda</taxon>
        <taxon>Insecta</taxon>
        <taxon>Pterygota</taxon>
        <taxon>Neoptera</taxon>
        <taxon>Endopterygota</taxon>
        <taxon>Diptera</taxon>
        <taxon>Brachycera</taxon>
        <taxon>Muscomorpha</taxon>
        <taxon>Muscoidea</taxon>
        <taxon>Muscidae</taxon>
        <taxon>Musca</taxon>
    </lineage>
</organism>
<dbReference type="VEuPathDB" id="VectorBase:MDOMA2_007749"/>
<keyword evidence="6 8" id="KW-0675">Receptor</keyword>
<dbReference type="PANTHER" id="PTHR21143">
    <property type="entry name" value="INVERTEBRATE GUSTATORY RECEPTOR"/>
    <property type="match status" value="1"/>
</dbReference>
<keyword evidence="7 8" id="KW-0807">Transducer</keyword>